<dbReference type="EMBL" id="HACG01006579">
    <property type="protein sequence ID" value="CEK53444.1"/>
    <property type="molecule type" value="Transcribed_RNA"/>
</dbReference>
<gene>
    <name evidence="1" type="primary">ORF20307</name>
</gene>
<name>A0A0B6YBD1_9EUPU</name>
<accession>A0A0B6YBD1</accession>
<proteinExistence type="predicted"/>
<evidence type="ECO:0000313" key="1">
    <source>
        <dbReference type="EMBL" id="CEK53444.1"/>
    </source>
</evidence>
<sequence length="67" mass="7698">MLFVQLPTILCNVSECIRQSRKLTIGRQNAMFIFNGSSRPIPSTDTALRVRQLTRVDIMEERWTSGN</sequence>
<reference evidence="1" key="1">
    <citation type="submission" date="2014-12" db="EMBL/GenBank/DDBJ databases">
        <title>Insight into the proteome of Arion vulgaris.</title>
        <authorList>
            <person name="Aradska J."/>
            <person name="Bulat T."/>
            <person name="Smidak R."/>
            <person name="Sarate P."/>
            <person name="Gangsoo J."/>
            <person name="Sialana F."/>
            <person name="Bilban M."/>
            <person name="Lubec G."/>
        </authorList>
    </citation>
    <scope>NUCLEOTIDE SEQUENCE</scope>
    <source>
        <tissue evidence="1">Skin</tissue>
    </source>
</reference>
<protein>
    <submittedName>
        <fullName evidence="1">Uncharacterized protein</fullName>
    </submittedName>
</protein>
<dbReference type="AlphaFoldDB" id="A0A0B6YBD1"/>
<organism evidence="1">
    <name type="scientific">Arion vulgaris</name>
    <dbReference type="NCBI Taxonomy" id="1028688"/>
    <lineage>
        <taxon>Eukaryota</taxon>
        <taxon>Metazoa</taxon>
        <taxon>Spiralia</taxon>
        <taxon>Lophotrochozoa</taxon>
        <taxon>Mollusca</taxon>
        <taxon>Gastropoda</taxon>
        <taxon>Heterobranchia</taxon>
        <taxon>Euthyneura</taxon>
        <taxon>Panpulmonata</taxon>
        <taxon>Eupulmonata</taxon>
        <taxon>Stylommatophora</taxon>
        <taxon>Helicina</taxon>
        <taxon>Arionoidea</taxon>
        <taxon>Arionidae</taxon>
        <taxon>Arion</taxon>
    </lineage>
</organism>